<feature type="transmembrane region" description="Helical" evidence="2">
    <location>
        <begin position="12"/>
        <end position="34"/>
    </location>
</feature>
<evidence type="ECO:0000256" key="1">
    <source>
        <dbReference type="SAM" id="MobiDB-lite"/>
    </source>
</evidence>
<keyword evidence="2" id="KW-0812">Transmembrane</keyword>
<evidence type="ECO:0000313" key="4">
    <source>
        <dbReference type="Proteomes" id="UP000677913"/>
    </source>
</evidence>
<accession>A0A8J7WLP3</accession>
<dbReference type="AlphaFoldDB" id="A0A8J7WLP3"/>
<feature type="transmembrane region" description="Helical" evidence="2">
    <location>
        <begin position="241"/>
        <end position="263"/>
    </location>
</feature>
<gene>
    <name evidence="3" type="ORF">KGA66_05100</name>
</gene>
<proteinExistence type="predicted"/>
<feature type="transmembrane region" description="Helical" evidence="2">
    <location>
        <begin position="171"/>
        <end position="190"/>
    </location>
</feature>
<feature type="transmembrane region" description="Helical" evidence="2">
    <location>
        <begin position="196"/>
        <end position="229"/>
    </location>
</feature>
<protein>
    <recommendedName>
        <fullName evidence="5">Dolichyl-phosphate-mannose-protein mannosyltransferase</fullName>
    </recommendedName>
</protein>
<reference evidence="3" key="1">
    <citation type="submission" date="2021-04" db="EMBL/GenBank/DDBJ databases">
        <title>Genome based classification of Actinospica acidithermotolerans sp. nov., an actinobacterium isolated from an Indonesian hot spring.</title>
        <authorList>
            <person name="Kusuma A.B."/>
            <person name="Putra K.E."/>
            <person name="Nafisah S."/>
            <person name="Loh J."/>
            <person name="Nouioui I."/>
            <person name="Goodfellow M."/>
        </authorList>
    </citation>
    <scope>NUCLEOTIDE SEQUENCE</scope>
    <source>
        <strain evidence="3">DSM 45618</strain>
    </source>
</reference>
<feature type="region of interest" description="Disordered" evidence="1">
    <location>
        <begin position="518"/>
        <end position="545"/>
    </location>
</feature>
<feature type="transmembrane region" description="Helical" evidence="2">
    <location>
        <begin position="394"/>
        <end position="415"/>
    </location>
</feature>
<evidence type="ECO:0000256" key="2">
    <source>
        <dbReference type="SAM" id="Phobius"/>
    </source>
</evidence>
<keyword evidence="4" id="KW-1185">Reference proteome</keyword>
<dbReference type="EMBL" id="JAGSXH010000011">
    <property type="protein sequence ID" value="MBS2962412.1"/>
    <property type="molecule type" value="Genomic_DNA"/>
</dbReference>
<feature type="transmembrane region" description="Helical" evidence="2">
    <location>
        <begin position="140"/>
        <end position="159"/>
    </location>
</feature>
<feature type="transmembrane region" description="Helical" evidence="2">
    <location>
        <begin position="427"/>
        <end position="445"/>
    </location>
</feature>
<feature type="transmembrane region" description="Helical" evidence="2">
    <location>
        <begin position="457"/>
        <end position="476"/>
    </location>
</feature>
<organism evidence="3 4">
    <name type="scientific">Actinocrinis puniceicyclus</name>
    <dbReference type="NCBI Taxonomy" id="977794"/>
    <lineage>
        <taxon>Bacteria</taxon>
        <taxon>Bacillati</taxon>
        <taxon>Actinomycetota</taxon>
        <taxon>Actinomycetes</taxon>
        <taxon>Catenulisporales</taxon>
        <taxon>Actinospicaceae</taxon>
        <taxon>Actinocrinis</taxon>
    </lineage>
</organism>
<feature type="compositionally biased region" description="Low complexity" evidence="1">
    <location>
        <begin position="518"/>
        <end position="528"/>
    </location>
</feature>
<keyword evidence="2" id="KW-0472">Membrane</keyword>
<keyword evidence="2" id="KW-1133">Transmembrane helix</keyword>
<evidence type="ECO:0000313" key="3">
    <source>
        <dbReference type="EMBL" id="MBS2962412.1"/>
    </source>
</evidence>
<dbReference type="Proteomes" id="UP000677913">
    <property type="component" value="Unassembled WGS sequence"/>
</dbReference>
<comment type="caution">
    <text evidence="3">The sequence shown here is derived from an EMBL/GenBank/DDBJ whole genome shotgun (WGS) entry which is preliminary data.</text>
</comment>
<feature type="transmembrane region" description="Helical" evidence="2">
    <location>
        <begin position="116"/>
        <end position="134"/>
    </location>
</feature>
<evidence type="ECO:0008006" key="5">
    <source>
        <dbReference type="Google" id="ProtNLM"/>
    </source>
</evidence>
<name>A0A8J7WLP3_9ACTN</name>
<sequence length="545" mass="58944">MRRLHVPRWRAPGWVTILAAGVVSAALMGVRLFVPQPVAMANNGDAQRLMCQIHADAARPPASSAQWYFVRLHYAFTSHHSRCIDYPTTQYLQLRLTSWVHRHLLGLTGAIDTRELMVEYCVLVGIVIALMAWLLRPVRLPIRIGLLAALFAVLADATFADYAGSPYSETTALYGLLVVAVAGVIAVAPVNDQGRVIAFLVASVAATFAVGAKNETVTLLIPLAALLGTRRVPFGRLRSRLGVRVLPALCVVALLATAGWSMAHESREDQEINTAQEVTMTLMPRVGDPGQLAADFGLPRAFGQYSGTNWWSDHPIENDPAFSHYRTRFSRSNLVRYFAEHPTMSARVFSGGADAYLTFRANYLGNYAANSGQPPQHQECRVCFVPSAAHALKWSGFPGVLAYWLACLAGAAWLIRTGSANSRRRGFGLVTLTLLGCTVIQYATAVYGEGNEVTKHLAVALFTATLAPVWIAAGALTPRSPSETATHPRLLRPGKLLQRTTTSAHLLRTPPYEALRPAGRATAAAGRTPPAPTVASPSGRCPGER</sequence>